<gene>
    <name evidence="1" type="ORF">PXEA_LOCUS34882</name>
</gene>
<comment type="caution">
    <text evidence="1">The sequence shown here is derived from an EMBL/GenBank/DDBJ whole genome shotgun (WGS) entry which is preliminary data.</text>
</comment>
<evidence type="ECO:0000313" key="1">
    <source>
        <dbReference type="EMBL" id="VEL41442.1"/>
    </source>
</evidence>
<evidence type="ECO:0000313" key="2">
    <source>
        <dbReference type="Proteomes" id="UP000784294"/>
    </source>
</evidence>
<name>A0A448XP54_9PLAT</name>
<dbReference type="Proteomes" id="UP000784294">
    <property type="component" value="Unassembled WGS sequence"/>
</dbReference>
<proteinExistence type="predicted"/>
<dbReference type="EMBL" id="CAAALY010269365">
    <property type="protein sequence ID" value="VEL41442.1"/>
    <property type="molecule type" value="Genomic_DNA"/>
</dbReference>
<accession>A0A448XP54</accession>
<sequence length="58" mass="6331">MRVSSPTKWPGSGRVTPLNWAVWQPAVTRVSVSIQGTFSLAVRLVGCQNCFNPSGRQD</sequence>
<protein>
    <submittedName>
        <fullName evidence="1">Uncharacterized protein</fullName>
    </submittedName>
</protein>
<keyword evidence="2" id="KW-1185">Reference proteome</keyword>
<organism evidence="1 2">
    <name type="scientific">Protopolystoma xenopodis</name>
    <dbReference type="NCBI Taxonomy" id="117903"/>
    <lineage>
        <taxon>Eukaryota</taxon>
        <taxon>Metazoa</taxon>
        <taxon>Spiralia</taxon>
        <taxon>Lophotrochozoa</taxon>
        <taxon>Platyhelminthes</taxon>
        <taxon>Monogenea</taxon>
        <taxon>Polyopisthocotylea</taxon>
        <taxon>Polystomatidea</taxon>
        <taxon>Polystomatidae</taxon>
        <taxon>Protopolystoma</taxon>
    </lineage>
</organism>
<reference evidence="1" key="1">
    <citation type="submission" date="2018-11" db="EMBL/GenBank/DDBJ databases">
        <authorList>
            <consortium name="Pathogen Informatics"/>
        </authorList>
    </citation>
    <scope>NUCLEOTIDE SEQUENCE</scope>
</reference>
<dbReference type="AlphaFoldDB" id="A0A448XP54"/>